<protein>
    <submittedName>
        <fullName evidence="9">Response regulator transcription factor</fullName>
    </submittedName>
</protein>
<dbReference type="Gene3D" id="3.40.50.2300">
    <property type="match status" value="1"/>
</dbReference>
<keyword evidence="1 5" id="KW-0597">Phosphoprotein</keyword>
<keyword evidence="3" id="KW-0238">DNA-binding</keyword>
<dbReference type="InterPro" id="IPR001789">
    <property type="entry name" value="Sig_transdc_resp-reg_receiver"/>
</dbReference>
<dbReference type="Pfam" id="PF00196">
    <property type="entry name" value="GerE"/>
    <property type="match status" value="1"/>
</dbReference>
<evidence type="ECO:0000256" key="2">
    <source>
        <dbReference type="ARBA" id="ARBA00023015"/>
    </source>
</evidence>
<feature type="domain" description="Response regulatory" evidence="8">
    <location>
        <begin position="21"/>
        <end position="139"/>
    </location>
</feature>
<dbReference type="PROSITE" id="PS50110">
    <property type="entry name" value="RESPONSE_REGULATORY"/>
    <property type="match status" value="1"/>
</dbReference>
<dbReference type="PANTHER" id="PTHR43214">
    <property type="entry name" value="TWO-COMPONENT RESPONSE REGULATOR"/>
    <property type="match status" value="1"/>
</dbReference>
<evidence type="ECO:0000256" key="5">
    <source>
        <dbReference type="PROSITE-ProRule" id="PRU00169"/>
    </source>
</evidence>
<feature type="region of interest" description="Disordered" evidence="6">
    <location>
        <begin position="1"/>
        <end position="20"/>
    </location>
</feature>
<feature type="modified residue" description="4-aspartylphosphate" evidence="5">
    <location>
        <position position="74"/>
    </location>
</feature>
<name>A0A975S176_9RHOB</name>
<dbReference type="KEGG" id="gfu:KM031_13090"/>
<dbReference type="EMBL" id="CP076361">
    <property type="protein sequence ID" value="QWK89765.1"/>
    <property type="molecule type" value="Genomic_DNA"/>
</dbReference>
<keyword evidence="2" id="KW-0805">Transcription regulation</keyword>
<organism evidence="9 10">
    <name type="scientific">Gemmobacter fulvus</name>
    <dbReference type="NCBI Taxonomy" id="2840474"/>
    <lineage>
        <taxon>Bacteria</taxon>
        <taxon>Pseudomonadati</taxon>
        <taxon>Pseudomonadota</taxon>
        <taxon>Alphaproteobacteria</taxon>
        <taxon>Rhodobacterales</taxon>
        <taxon>Paracoccaceae</taxon>
        <taxon>Gemmobacter</taxon>
    </lineage>
</organism>
<dbReference type="SMART" id="SM00421">
    <property type="entry name" value="HTH_LUXR"/>
    <property type="match status" value="1"/>
</dbReference>
<gene>
    <name evidence="9" type="ORF">KM031_13090</name>
</gene>
<feature type="compositionally biased region" description="Basic and acidic residues" evidence="6">
    <location>
        <begin position="1"/>
        <end position="18"/>
    </location>
</feature>
<reference evidence="9" key="1">
    <citation type="submission" date="2021-06" db="EMBL/GenBank/DDBJ databases">
        <title>Direct submission.</title>
        <authorList>
            <person name="Lee C.-S."/>
            <person name="Jin L."/>
        </authorList>
    </citation>
    <scope>NUCLEOTIDE SEQUENCE</scope>
    <source>
        <strain evidence="9">Con5</strain>
    </source>
</reference>
<feature type="domain" description="HTH luxR-type" evidence="7">
    <location>
        <begin position="169"/>
        <end position="234"/>
    </location>
</feature>
<evidence type="ECO:0000313" key="10">
    <source>
        <dbReference type="Proteomes" id="UP000679352"/>
    </source>
</evidence>
<evidence type="ECO:0000256" key="3">
    <source>
        <dbReference type="ARBA" id="ARBA00023125"/>
    </source>
</evidence>
<dbReference type="PROSITE" id="PS50043">
    <property type="entry name" value="HTH_LUXR_2"/>
    <property type="match status" value="1"/>
</dbReference>
<dbReference type="GO" id="GO:0006355">
    <property type="term" value="P:regulation of DNA-templated transcription"/>
    <property type="evidence" value="ECO:0007669"/>
    <property type="project" value="InterPro"/>
</dbReference>
<dbReference type="GO" id="GO:0003677">
    <property type="term" value="F:DNA binding"/>
    <property type="evidence" value="ECO:0007669"/>
    <property type="project" value="UniProtKB-KW"/>
</dbReference>
<evidence type="ECO:0000256" key="4">
    <source>
        <dbReference type="ARBA" id="ARBA00023163"/>
    </source>
</evidence>
<evidence type="ECO:0000256" key="6">
    <source>
        <dbReference type="SAM" id="MobiDB-lite"/>
    </source>
</evidence>
<dbReference type="InterPro" id="IPR011006">
    <property type="entry name" value="CheY-like_superfamily"/>
</dbReference>
<dbReference type="AlphaFoldDB" id="A0A975S176"/>
<sequence>MTFQRDTDASRPPPRDGRPLQALVLDDNRETRNWISETLAATLTGAVIDTAATCAEARTLLFTSARSYDFALIDLDLPDGNGVEIIRAIALHLPQTLPVVITIFEDDASLFDALAAGAMGYILKGVKTASLTDQFRRIEQGEPPISPRIAQRMIAHFKMLSPAPRRPPATGEDVCLTQREQDVLRLLGKGLTMSDIAGTLGISANTCATHTKSIYRKLNISSRAEAALAADRRGLI</sequence>
<evidence type="ECO:0000256" key="1">
    <source>
        <dbReference type="ARBA" id="ARBA00022553"/>
    </source>
</evidence>
<dbReference type="InterPro" id="IPR039420">
    <property type="entry name" value="WalR-like"/>
</dbReference>
<dbReference type="CDD" id="cd17535">
    <property type="entry name" value="REC_NarL-like"/>
    <property type="match status" value="1"/>
</dbReference>
<proteinExistence type="predicted"/>
<dbReference type="PRINTS" id="PR00038">
    <property type="entry name" value="HTHLUXR"/>
</dbReference>
<dbReference type="SMART" id="SM00448">
    <property type="entry name" value="REC"/>
    <property type="match status" value="1"/>
</dbReference>
<dbReference type="Pfam" id="PF00072">
    <property type="entry name" value="Response_reg"/>
    <property type="match status" value="1"/>
</dbReference>
<dbReference type="InterPro" id="IPR000792">
    <property type="entry name" value="Tscrpt_reg_LuxR_C"/>
</dbReference>
<dbReference type="PANTHER" id="PTHR43214:SF41">
    <property type="entry name" value="NITRATE_NITRITE RESPONSE REGULATOR PROTEIN NARP"/>
    <property type="match status" value="1"/>
</dbReference>
<evidence type="ECO:0000313" key="9">
    <source>
        <dbReference type="EMBL" id="QWK89765.1"/>
    </source>
</evidence>
<dbReference type="SUPFAM" id="SSF52172">
    <property type="entry name" value="CheY-like"/>
    <property type="match status" value="1"/>
</dbReference>
<evidence type="ECO:0000259" key="8">
    <source>
        <dbReference type="PROSITE" id="PS50110"/>
    </source>
</evidence>
<dbReference type="Proteomes" id="UP000679352">
    <property type="component" value="Chromosome"/>
</dbReference>
<keyword evidence="10" id="KW-1185">Reference proteome</keyword>
<accession>A0A975S176</accession>
<dbReference type="CDD" id="cd06170">
    <property type="entry name" value="LuxR_C_like"/>
    <property type="match status" value="1"/>
</dbReference>
<dbReference type="InterPro" id="IPR058245">
    <property type="entry name" value="NreC/VraR/RcsB-like_REC"/>
</dbReference>
<keyword evidence="4" id="KW-0804">Transcription</keyword>
<dbReference type="RefSeq" id="WP_215506086.1">
    <property type="nucleotide sequence ID" value="NZ_CP076361.1"/>
</dbReference>
<evidence type="ECO:0000259" key="7">
    <source>
        <dbReference type="PROSITE" id="PS50043"/>
    </source>
</evidence>
<dbReference type="GO" id="GO:0000160">
    <property type="term" value="P:phosphorelay signal transduction system"/>
    <property type="evidence" value="ECO:0007669"/>
    <property type="project" value="InterPro"/>
</dbReference>